<protein>
    <submittedName>
        <fullName evidence="1">Uncharacterized protein</fullName>
    </submittedName>
</protein>
<evidence type="ECO:0000313" key="1">
    <source>
        <dbReference type="EMBL" id="KAJ7662408.1"/>
    </source>
</evidence>
<organism evidence="1 2">
    <name type="scientific">Mycena rosella</name>
    <name type="common">Pink bonnet</name>
    <name type="synonym">Agaricus rosellus</name>
    <dbReference type="NCBI Taxonomy" id="1033263"/>
    <lineage>
        <taxon>Eukaryota</taxon>
        <taxon>Fungi</taxon>
        <taxon>Dikarya</taxon>
        <taxon>Basidiomycota</taxon>
        <taxon>Agaricomycotina</taxon>
        <taxon>Agaricomycetes</taxon>
        <taxon>Agaricomycetidae</taxon>
        <taxon>Agaricales</taxon>
        <taxon>Marasmiineae</taxon>
        <taxon>Mycenaceae</taxon>
        <taxon>Mycena</taxon>
    </lineage>
</organism>
<name>A0AAD7CT50_MYCRO</name>
<proteinExistence type="predicted"/>
<sequence length="82" mass="8689">MSGTTFLSTPSNVSIFYNGNITITVSPSLGNVSRVPKGTTFTIPKTGTLQFWSHDDTDLAEISGGIQYAGTSPFEITVNLTS</sequence>
<dbReference type="EMBL" id="JARKIE010000241">
    <property type="protein sequence ID" value="KAJ7662408.1"/>
    <property type="molecule type" value="Genomic_DNA"/>
</dbReference>
<gene>
    <name evidence="1" type="ORF">B0H17DRAFT_1211949</name>
</gene>
<dbReference type="Proteomes" id="UP001221757">
    <property type="component" value="Unassembled WGS sequence"/>
</dbReference>
<accession>A0AAD7CT50</accession>
<evidence type="ECO:0000313" key="2">
    <source>
        <dbReference type="Proteomes" id="UP001221757"/>
    </source>
</evidence>
<reference evidence="1" key="1">
    <citation type="submission" date="2023-03" db="EMBL/GenBank/DDBJ databases">
        <title>Massive genome expansion in bonnet fungi (Mycena s.s.) driven by repeated elements and novel gene families across ecological guilds.</title>
        <authorList>
            <consortium name="Lawrence Berkeley National Laboratory"/>
            <person name="Harder C.B."/>
            <person name="Miyauchi S."/>
            <person name="Viragh M."/>
            <person name="Kuo A."/>
            <person name="Thoen E."/>
            <person name="Andreopoulos B."/>
            <person name="Lu D."/>
            <person name="Skrede I."/>
            <person name="Drula E."/>
            <person name="Henrissat B."/>
            <person name="Morin E."/>
            <person name="Kohler A."/>
            <person name="Barry K."/>
            <person name="LaButti K."/>
            <person name="Morin E."/>
            <person name="Salamov A."/>
            <person name="Lipzen A."/>
            <person name="Mereny Z."/>
            <person name="Hegedus B."/>
            <person name="Baldrian P."/>
            <person name="Stursova M."/>
            <person name="Weitz H."/>
            <person name="Taylor A."/>
            <person name="Grigoriev I.V."/>
            <person name="Nagy L.G."/>
            <person name="Martin F."/>
            <person name="Kauserud H."/>
        </authorList>
    </citation>
    <scope>NUCLEOTIDE SEQUENCE</scope>
    <source>
        <strain evidence="1">CBHHK067</strain>
    </source>
</reference>
<keyword evidence="2" id="KW-1185">Reference proteome</keyword>
<comment type="caution">
    <text evidence="1">The sequence shown here is derived from an EMBL/GenBank/DDBJ whole genome shotgun (WGS) entry which is preliminary data.</text>
</comment>
<dbReference type="AlphaFoldDB" id="A0AAD7CT50"/>